<dbReference type="PANTHER" id="PTHR37245">
    <property type="entry name" value="PAMP-INDUCED SECRETED PEPTIDE 1"/>
    <property type="match status" value="1"/>
</dbReference>
<proteinExistence type="predicted"/>
<name>A0A7N0U0J5_KALFE</name>
<protein>
    <submittedName>
        <fullName evidence="2">Uncharacterized protein</fullName>
    </submittedName>
</protein>
<evidence type="ECO:0000313" key="2">
    <source>
        <dbReference type="EnsemblPlants" id="Kaladp0050s0074.1.v1.1.CDS.1"/>
    </source>
</evidence>
<dbReference type="AlphaFoldDB" id="A0A7N0U0J5"/>
<evidence type="ECO:0000256" key="1">
    <source>
        <dbReference type="SAM" id="SignalP"/>
    </source>
</evidence>
<dbReference type="EnsemblPlants" id="Kaladp0050s0074.1.v1.1">
    <property type="protein sequence ID" value="Kaladp0050s0074.1.v1.1.CDS.1"/>
    <property type="gene ID" value="Kaladp0050s0074.v1.1"/>
</dbReference>
<feature type="signal peptide" evidence="1">
    <location>
        <begin position="1"/>
        <end position="29"/>
    </location>
</feature>
<evidence type="ECO:0000313" key="3">
    <source>
        <dbReference type="Proteomes" id="UP000594263"/>
    </source>
</evidence>
<dbReference type="PANTHER" id="PTHR37245:SF4">
    <property type="entry name" value="PAMP-INDUCED SECRETED PEPTIDE 1"/>
    <property type="match status" value="1"/>
</dbReference>
<dbReference type="InterPro" id="IPR040273">
    <property type="entry name" value="PIP1"/>
</dbReference>
<keyword evidence="3" id="KW-1185">Reference proteome</keyword>
<keyword evidence="1" id="KW-0732">Signal</keyword>
<accession>A0A7N0U0J5</accession>
<sequence length="81" mass="8801">MSRLTSARILVILLVVAVALGGFSSGVDATSRRVLLEKEFTGGDYSLESYPSSSVYEQTRLRMAFWLQRLASGPSPRGPGH</sequence>
<dbReference type="Gramene" id="Kaladp0050s0074.1.v1.1">
    <property type="protein sequence ID" value="Kaladp0050s0074.1.v1.1.CDS.1"/>
    <property type="gene ID" value="Kaladp0050s0074.v1.1"/>
</dbReference>
<reference evidence="2" key="1">
    <citation type="submission" date="2021-01" db="UniProtKB">
        <authorList>
            <consortium name="EnsemblPlants"/>
        </authorList>
    </citation>
    <scope>IDENTIFICATION</scope>
</reference>
<feature type="chain" id="PRO_5029839677" evidence="1">
    <location>
        <begin position="30"/>
        <end position="81"/>
    </location>
</feature>
<dbReference type="Proteomes" id="UP000594263">
    <property type="component" value="Unplaced"/>
</dbReference>
<dbReference type="GO" id="GO:0006952">
    <property type="term" value="P:defense response"/>
    <property type="evidence" value="ECO:0007669"/>
    <property type="project" value="InterPro"/>
</dbReference>
<organism evidence="2 3">
    <name type="scientific">Kalanchoe fedtschenkoi</name>
    <name type="common">Lavender scallops</name>
    <name type="synonym">South American air plant</name>
    <dbReference type="NCBI Taxonomy" id="63787"/>
    <lineage>
        <taxon>Eukaryota</taxon>
        <taxon>Viridiplantae</taxon>
        <taxon>Streptophyta</taxon>
        <taxon>Embryophyta</taxon>
        <taxon>Tracheophyta</taxon>
        <taxon>Spermatophyta</taxon>
        <taxon>Magnoliopsida</taxon>
        <taxon>eudicotyledons</taxon>
        <taxon>Gunneridae</taxon>
        <taxon>Pentapetalae</taxon>
        <taxon>Saxifragales</taxon>
        <taxon>Crassulaceae</taxon>
        <taxon>Kalanchoe</taxon>
    </lineage>
</organism>